<dbReference type="GO" id="GO:0006355">
    <property type="term" value="P:regulation of DNA-templated transcription"/>
    <property type="evidence" value="ECO:0007669"/>
    <property type="project" value="InterPro"/>
</dbReference>
<evidence type="ECO:0000256" key="10">
    <source>
        <dbReference type="ARBA" id="ARBA00022741"/>
    </source>
</evidence>
<keyword evidence="15" id="KW-0675">Receptor</keyword>
<dbReference type="InterPro" id="IPR036890">
    <property type="entry name" value="HATPase_C_sf"/>
</dbReference>
<evidence type="ECO:0000256" key="13">
    <source>
        <dbReference type="ARBA" id="ARBA00022991"/>
    </source>
</evidence>
<protein>
    <recommendedName>
        <fullName evidence="2">histidine kinase</fullName>
        <ecNumber evidence="2">2.7.13.3</ecNumber>
    </recommendedName>
</protein>
<keyword evidence="11" id="KW-0418">Kinase</keyword>
<feature type="domain" description="PAC" evidence="18">
    <location>
        <begin position="232"/>
        <end position="284"/>
    </location>
</feature>
<comment type="catalytic activity">
    <reaction evidence="1">
        <text>ATP + protein L-histidine = ADP + protein N-phospho-L-histidine.</text>
        <dbReference type="EC" id="2.7.13.3"/>
    </reaction>
</comment>
<dbReference type="Proteomes" id="UP000283003">
    <property type="component" value="Unassembled WGS sequence"/>
</dbReference>
<dbReference type="Pfam" id="PF07536">
    <property type="entry name" value="HWE_HK"/>
    <property type="match status" value="1"/>
</dbReference>
<dbReference type="OrthoDB" id="136506at2"/>
<dbReference type="InterPro" id="IPR035965">
    <property type="entry name" value="PAS-like_dom_sf"/>
</dbReference>
<dbReference type="PROSITE" id="PS50113">
    <property type="entry name" value="PAC"/>
    <property type="match status" value="2"/>
</dbReference>
<evidence type="ECO:0000313" key="20">
    <source>
        <dbReference type="Proteomes" id="UP000283003"/>
    </source>
</evidence>
<keyword evidence="14" id="KW-0843">Virulence</keyword>
<dbReference type="Pfam" id="PF08447">
    <property type="entry name" value="PAS_3"/>
    <property type="match status" value="1"/>
</dbReference>
<dbReference type="InterPro" id="IPR000700">
    <property type="entry name" value="PAS-assoc_C"/>
</dbReference>
<keyword evidence="13" id="KW-0157">Chromophore</keyword>
<dbReference type="EMBL" id="RXOL01000001">
    <property type="protein sequence ID" value="RVQ68846.1"/>
    <property type="molecule type" value="Genomic_DNA"/>
</dbReference>
<dbReference type="CDD" id="cd00130">
    <property type="entry name" value="PAS"/>
    <property type="match status" value="2"/>
</dbReference>
<dbReference type="RefSeq" id="WP_127611032.1">
    <property type="nucleotide sequence ID" value="NZ_RXOL01000001.1"/>
</dbReference>
<dbReference type="GO" id="GO:0009881">
    <property type="term" value="F:photoreceptor activity"/>
    <property type="evidence" value="ECO:0007669"/>
    <property type="project" value="UniProtKB-KW"/>
</dbReference>
<dbReference type="SMART" id="SM00091">
    <property type="entry name" value="PAS"/>
    <property type="match status" value="2"/>
</dbReference>
<dbReference type="InterPro" id="IPR013767">
    <property type="entry name" value="PAS_fold"/>
</dbReference>
<accession>A0A437GZQ1</accession>
<keyword evidence="8" id="KW-0808">Transferase</keyword>
<keyword evidence="7" id="KW-0288">FMN</keyword>
<dbReference type="GO" id="GO:0004673">
    <property type="term" value="F:protein histidine kinase activity"/>
    <property type="evidence" value="ECO:0007669"/>
    <property type="project" value="UniProtKB-EC"/>
</dbReference>
<reference evidence="19 20" key="1">
    <citation type="submission" date="2018-12" db="EMBL/GenBank/DDBJ databases">
        <title>Croceicoccus ponticola sp. nov., a lipolytic bacterium isolated from seawater.</title>
        <authorList>
            <person name="Yoon J.-H."/>
        </authorList>
    </citation>
    <scope>NUCLEOTIDE SEQUENCE [LARGE SCALE GENOMIC DNA]</scope>
    <source>
        <strain evidence="19 20">GM-16</strain>
    </source>
</reference>
<keyword evidence="5" id="KW-0716">Sensory transduction</keyword>
<dbReference type="PANTHER" id="PTHR41523">
    <property type="entry name" value="TWO-COMPONENT SYSTEM SENSOR PROTEIN"/>
    <property type="match status" value="1"/>
</dbReference>
<evidence type="ECO:0000313" key="19">
    <source>
        <dbReference type="EMBL" id="RVQ68846.1"/>
    </source>
</evidence>
<evidence type="ECO:0000256" key="1">
    <source>
        <dbReference type="ARBA" id="ARBA00000085"/>
    </source>
</evidence>
<evidence type="ECO:0000256" key="15">
    <source>
        <dbReference type="ARBA" id="ARBA00023170"/>
    </source>
</evidence>
<dbReference type="PROSITE" id="PS50112">
    <property type="entry name" value="PAS"/>
    <property type="match status" value="2"/>
</dbReference>
<evidence type="ECO:0000256" key="7">
    <source>
        <dbReference type="ARBA" id="ARBA00022643"/>
    </source>
</evidence>
<dbReference type="InterPro" id="IPR011102">
    <property type="entry name" value="Sig_transdc_His_kinase_HWE"/>
</dbReference>
<dbReference type="PANTHER" id="PTHR41523:SF7">
    <property type="entry name" value="HISTIDINE KINASE"/>
    <property type="match status" value="1"/>
</dbReference>
<keyword evidence="20" id="KW-1185">Reference proteome</keyword>
<dbReference type="InterPro" id="IPR000014">
    <property type="entry name" value="PAS"/>
</dbReference>
<keyword evidence="12" id="KW-0067">ATP-binding</keyword>
<dbReference type="EC" id="2.7.13.3" evidence="2"/>
<evidence type="ECO:0000256" key="2">
    <source>
        <dbReference type="ARBA" id="ARBA00012438"/>
    </source>
</evidence>
<dbReference type="SUPFAM" id="SSF55785">
    <property type="entry name" value="PYP-like sensor domain (PAS domain)"/>
    <property type="match status" value="2"/>
</dbReference>
<dbReference type="Gene3D" id="3.30.565.10">
    <property type="entry name" value="Histidine kinase-like ATPase, C-terminal domain"/>
    <property type="match status" value="1"/>
</dbReference>
<name>A0A437GZQ1_9SPHN</name>
<feature type="region of interest" description="Disordered" evidence="16">
    <location>
        <begin position="1"/>
        <end position="28"/>
    </location>
</feature>
<dbReference type="GO" id="GO:0005524">
    <property type="term" value="F:ATP binding"/>
    <property type="evidence" value="ECO:0007669"/>
    <property type="project" value="UniProtKB-KW"/>
</dbReference>
<keyword evidence="6" id="KW-0285">Flavoprotein</keyword>
<evidence type="ECO:0000256" key="16">
    <source>
        <dbReference type="SAM" id="MobiDB-lite"/>
    </source>
</evidence>
<evidence type="ECO:0000256" key="14">
    <source>
        <dbReference type="ARBA" id="ARBA00023026"/>
    </source>
</evidence>
<feature type="domain" description="PAC" evidence="18">
    <location>
        <begin position="104"/>
        <end position="158"/>
    </location>
</feature>
<dbReference type="NCBIfam" id="TIGR00229">
    <property type="entry name" value="sensory_box"/>
    <property type="match status" value="2"/>
</dbReference>
<feature type="domain" description="PAS" evidence="17">
    <location>
        <begin position="159"/>
        <end position="229"/>
    </location>
</feature>
<dbReference type="Gene3D" id="3.30.450.20">
    <property type="entry name" value="PAS domain"/>
    <property type="match status" value="2"/>
</dbReference>
<evidence type="ECO:0000256" key="9">
    <source>
        <dbReference type="ARBA" id="ARBA00022737"/>
    </source>
</evidence>
<keyword evidence="9" id="KW-0677">Repeat</keyword>
<evidence type="ECO:0000256" key="8">
    <source>
        <dbReference type="ARBA" id="ARBA00022679"/>
    </source>
</evidence>
<dbReference type="FunFam" id="3.30.450.20:FF:000099">
    <property type="entry name" value="Sensory box sensor histidine kinase"/>
    <property type="match status" value="1"/>
</dbReference>
<dbReference type="InterPro" id="IPR001610">
    <property type="entry name" value="PAC"/>
</dbReference>
<evidence type="ECO:0000256" key="12">
    <source>
        <dbReference type="ARBA" id="ARBA00022840"/>
    </source>
</evidence>
<dbReference type="SMART" id="SM00086">
    <property type="entry name" value="PAC"/>
    <property type="match status" value="2"/>
</dbReference>
<evidence type="ECO:0000259" key="18">
    <source>
        <dbReference type="PROSITE" id="PS50113"/>
    </source>
</evidence>
<keyword evidence="4" id="KW-0597">Phosphoprotein</keyword>
<dbReference type="SMART" id="SM00911">
    <property type="entry name" value="HWE_HK"/>
    <property type="match status" value="1"/>
</dbReference>
<comment type="caution">
    <text evidence="19">The sequence shown here is derived from an EMBL/GenBank/DDBJ whole genome shotgun (WGS) entry which is preliminary data.</text>
</comment>
<evidence type="ECO:0000256" key="11">
    <source>
        <dbReference type="ARBA" id="ARBA00022777"/>
    </source>
</evidence>
<dbReference type="AlphaFoldDB" id="A0A437GZQ1"/>
<feature type="compositionally biased region" description="Low complexity" evidence="16">
    <location>
        <begin position="12"/>
        <end position="28"/>
    </location>
</feature>
<organism evidence="19 20">
    <name type="scientific">Croceicoccus ponticola</name>
    <dbReference type="NCBI Taxonomy" id="2217664"/>
    <lineage>
        <taxon>Bacteria</taxon>
        <taxon>Pseudomonadati</taxon>
        <taxon>Pseudomonadota</taxon>
        <taxon>Alphaproteobacteria</taxon>
        <taxon>Sphingomonadales</taxon>
        <taxon>Erythrobacteraceae</taxon>
        <taxon>Croceicoccus</taxon>
    </lineage>
</organism>
<evidence type="ECO:0000256" key="3">
    <source>
        <dbReference type="ARBA" id="ARBA00022543"/>
    </source>
</evidence>
<evidence type="ECO:0000256" key="5">
    <source>
        <dbReference type="ARBA" id="ARBA00022606"/>
    </source>
</evidence>
<evidence type="ECO:0000256" key="6">
    <source>
        <dbReference type="ARBA" id="ARBA00022630"/>
    </source>
</evidence>
<keyword evidence="10" id="KW-0547">Nucleotide-binding</keyword>
<sequence length="475" mass="52498">MKEVSDSPGKTPVSATPSGAPPSSAAGMPALSSEALLAAVVENSDDAIIAKTLDSVVMSWNKGAERLFGWTADEMIGQSIRRLIPDERQAEEDAILLQILDGKRVSALHTVRLRKTGAPVRVSVTVSPVRDESGTIIGASKIARDVGALETARQQLAESEKRFKMLADNISQLAWIADKEGWKFWYNQRWFDYTGTTLDEMKGWGWEKVHHPDHVDRVVKRLKHSWDTGEIWEDTFPLRGRDGQFRWFLSRASPIRDEAGEIACWFGTNTDINDQRAQAESIETLLNEVNHRSKNMLTLIQSLARRSAPGNDEFLKRFVRRLDALAANQDLLVRRAWTSISLRELIAAQLSFALDIAESKLAYDGPEIEISARAAETLGMALHELATNALKYGALSNVKGHVRVSWDNSDGMFTIRWQEFGGPPVSEPARVGFGTSVICDIPRAALDAESELEFASMGASWHLTCASQSVVSGIV</sequence>
<evidence type="ECO:0000259" key="17">
    <source>
        <dbReference type="PROSITE" id="PS50112"/>
    </source>
</evidence>
<proteinExistence type="predicted"/>
<evidence type="ECO:0000256" key="4">
    <source>
        <dbReference type="ARBA" id="ARBA00022553"/>
    </source>
</evidence>
<dbReference type="Pfam" id="PF00989">
    <property type="entry name" value="PAS"/>
    <property type="match status" value="1"/>
</dbReference>
<feature type="domain" description="PAS" evidence="17">
    <location>
        <begin position="33"/>
        <end position="103"/>
    </location>
</feature>
<gene>
    <name evidence="19" type="ORF">EKN06_01040</name>
</gene>
<dbReference type="InterPro" id="IPR013655">
    <property type="entry name" value="PAS_fold_3"/>
</dbReference>
<keyword evidence="3" id="KW-0600">Photoreceptor protein</keyword>